<name>A0A5Q2WEJ9_9CAUD</name>
<dbReference type="RefSeq" id="YP_010246730.1">
    <property type="nucleotide sequence ID" value="NC_060137.1"/>
</dbReference>
<sequence length="58" mass="6668">MTILLALLFLAGILICAFPPSRFIVAVTRWKLDAQAGIERLVRPRPFLWRFWNPTVTA</sequence>
<dbReference type="GeneID" id="70081295"/>
<protein>
    <submittedName>
        <fullName evidence="1">Uncharacterized protein</fullName>
    </submittedName>
</protein>
<reference evidence="1 2" key="1">
    <citation type="submission" date="2019-09" db="EMBL/GenBank/DDBJ databases">
        <authorList>
            <person name="Falcon-Lizardi N."/>
            <person name="Rios-Rosa Y."/>
            <person name="Rivera-Cruz A."/>
            <person name="Rivera-Espinal N.S."/>
            <person name="Rodriguez-Cotto F.E."/>
            <person name="Rosa-Flores A.N."/>
            <person name="Rubin M.R."/>
            <person name="Vazquez E."/>
            <person name="Molloy S.D."/>
            <person name="Garlena R.A."/>
            <person name="Russell D.A."/>
            <person name="Pope W.H."/>
            <person name="Jacobs-Sera D."/>
            <person name="Hatfull G.F."/>
        </authorList>
    </citation>
    <scope>NUCLEOTIDE SEQUENCE [LARGE SCALE GENOMIC DNA]</scope>
</reference>
<accession>A0A5Q2WEJ9</accession>
<organism evidence="1 2">
    <name type="scientific">Gordonia phage Syleon</name>
    <dbReference type="NCBI Taxonomy" id="2653718"/>
    <lineage>
        <taxon>Viruses</taxon>
        <taxon>Duplodnaviria</taxon>
        <taxon>Heunggongvirae</taxon>
        <taxon>Uroviricota</taxon>
        <taxon>Caudoviricetes</taxon>
        <taxon>Deeyouvirinae</taxon>
        <taxon>Octobienvirus</taxon>
        <taxon>Octobienvirus syleon</taxon>
    </lineage>
</organism>
<dbReference type="EMBL" id="MN444870">
    <property type="protein sequence ID" value="QGH75800.1"/>
    <property type="molecule type" value="Genomic_DNA"/>
</dbReference>
<evidence type="ECO:0000313" key="1">
    <source>
        <dbReference type="EMBL" id="QGH75800.1"/>
    </source>
</evidence>
<proteinExistence type="predicted"/>
<evidence type="ECO:0000313" key="2">
    <source>
        <dbReference type="Proteomes" id="UP000346466"/>
    </source>
</evidence>
<gene>
    <name evidence="1" type="primary">71</name>
    <name evidence="1" type="ORF">SEA_SYLEON_71</name>
</gene>
<keyword evidence="2" id="KW-1185">Reference proteome</keyword>
<dbReference type="Proteomes" id="UP000346466">
    <property type="component" value="Segment"/>
</dbReference>
<dbReference type="KEGG" id="vg:70081295"/>